<evidence type="ECO:0000256" key="2">
    <source>
        <dbReference type="ARBA" id="ARBA00004651"/>
    </source>
</evidence>
<evidence type="ECO:0000256" key="11">
    <source>
        <dbReference type="SAM" id="Phobius"/>
    </source>
</evidence>
<dbReference type="PRINTS" id="PR00344">
    <property type="entry name" value="BCTRLSENSOR"/>
</dbReference>
<keyword evidence="4" id="KW-1003">Cell membrane</keyword>
<dbReference type="GO" id="GO:0005524">
    <property type="term" value="F:ATP binding"/>
    <property type="evidence" value="ECO:0007669"/>
    <property type="project" value="UniProtKB-KW"/>
</dbReference>
<keyword evidence="5" id="KW-0597">Phosphoprotein</keyword>
<evidence type="ECO:0000256" key="7">
    <source>
        <dbReference type="ARBA" id="ARBA00022741"/>
    </source>
</evidence>
<feature type="transmembrane region" description="Helical" evidence="11">
    <location>
        <begin position="7"/>
        <end position="28"/>
    </location>
</feature>
<dbReference type="SUPFAM" id="SSF47384">
    <property type="entry name" value="Homodimeric domain of signal transducing histidine kinase"/>
    <property type="match status" value="1"/>
</dbReference>
<evidence type="ECO:0000256" key="5">
    <source>
        <dbReference type="ARBA" id="ARBA00022553"/>
    </source>
</evidence>
<dbReference type="Pfam" id="PF02518">
    <property type="entry name" value="HATPase_c"/>
    <property type="match status" value="1"/>
</dbReference>
<dbReference type="GO" id="GO:0005886">
    <property type="term" value="C:plasma membrane"/>
    <property type="evidence" value="ECO:0007669"/>
    <property type="project" value="UniProtKB-SubCell"/>
</dbReference>
<evidence type="ECO:0000256" key="10">
    <source>
        <dbReference type="SAM" id="Coils"/>
    </source>
</evidence>
<dbReference type="CDD" id="cd00082">
    <property type="entry name" value="HisKA"/>
    <property type="match status" value="1"/>
</dbReference>
<dbReference type="AlphaFoldDB" id="A0A381PBA5"/>
<evidence type="ECO:0000256" key="8">
    <source>
        <dbReference type="ARBA" id="ARBA00022777"/>
    </source>
</evidence>
<evidence type="ECO:0000256" key="6">
    <source>
        <dbReference type="ARBA" id="ARBA00022679"/>
    </source>
</evidence>
<reference evidence="13" key="1">
    <citation type="submission" date="2018-05" db="EMBL/GenBank/DDBJ databases">
        <authorList>
            <person name="Lanie J.A."/>
            <person name="Ng W.-L."/>
            <person name="Kazmierczak K.M."/>
            <person name="Andrzejewski T.M."/>
            <person name="Davidsen T.M."/>
            <person name="Wayne K.J."/>
            <person name="Tettelin H."/>
            <person name="Glass J.I."/>
            <person name="Rusch D."/>
            <person name="Podicherti R."/>
            <person name="Tsui H.-C.T."/>
            <person name="Winkler M.E."/>
        </authorList>
    </citation>
    <scope>NUCLEOTIDE SEQUENCE</scope>
</reference>
<dbReference type="EMBL" id="UINC01000916">
    <property type="protein sequence ID" value="SUZ63479.1"/>
    <property type="molecule type" value="Genomic_DNA"/>
</dbReference>
<dbReference type="Gene3D" id="3.30.565.10">
    <property type="entry name" value="Histidine kinase-like ATPase, C-terminal domain"/>
    <property type="match status" value="1"/>
</dbReference>
<dbReference type="SMART" id="SM00388">
    <property type="entry name" value="HisKA"/>
    <property type="match status" value="1"/>
</dbReference>
<gene>
    <name evidence="13" type="ORF">METZ01_LOCUS16333</name>
</gene>
<keyword evidence="7" id="KW-0547">Nucleotide-binding</keyword>
<dbReference type="GO" id="GO:0000155">
    <property type="term" value="F:phosphorelay sensor kinase activity"/>
    <property type="evidence" value="ECO:0007669"/>
    <property type="project" value="InterPro"/>
</dbReference>
<keyword evidence="10" id="KW-0175">Coiled coil</keyword>
<dbReference type="InterPro" id="IPR036097">
    <property type="entry name" value="HisK_dim/P_sf"/>
</dbReference>
<dbReference type="Pfam" id="PF00512">
    <property type="entry name" value="HisKA"/>
    <property type="match status" value="1"/>
</dbReference>
<evidence type="ECO:0000256" key="4">
    <source>
        <dbReference type="ARBA" id="ARBA00022475"/>
    </source>
</evidence>
<dbReference type="InterPro" id="IPR003594">
    <property type="entry name" value="HATPase_dom"/>
</dbReference>
<dbReference type="InterPro" id="IPR003661">
    <property type="entry name" value="HisK_dim/P_dom"/>
</dbReference>
<keyword evidence="6" id="KW-0808">Transferase</keyword>
<dbReference type="PROSITE" id="PS50109">
    <property type="entry name" value="HIS_KIN"/>
    <property type="match status" value="1"/>
</dbReference>
<proteinExistence type="predicted"/>
<evidence type="ECO:0000256" key="3">
    <source>
        <dbReference type="ARBA" id="ARBA00012438"/>
    </source>
</evidence>
<dbReference type="SUPFAM" id="SSF55874">
    <property type="entry name" value="ATPase domain of HSP90 chaperone/DNA topoisomerase II/histidine kinase"/>
    <property type="match status" value="1"/>
</dbReference>
<feature type="domain" description="Histidine kinase" evidence="12">
    <location>
        <begin position="270"/>
        <end position="476"/>
    </location>
</feature>
<organism evidence="13">
    <name type="scientific">marine metagenome</name>
    <dbReference type="NCBI Taxonomy" id="408172"/>
    <lineage>
        <taxon>unclassified sequences</taxon>
        <taxon>metagenomes</taxon>
        <taxon>ecological metagenomes</taxon>
    </lineage>
</organism>
<comment type="subcellular location">
    <subcellularLocation>
        <location evidence="2">Cell membrane</location>
        <topology evidence="2">Multi-pass membrane protein</topology>
    </subcellularLocation>
</comment>
<keyword evidence="11" id="KW-0472">Membrane</keyword>
<dbReference type="InterPro" id="IPR005467">
    <property type="entry name" value="His_kinase_dom"/>
</dbReference>
<dbReference type="SMART" id="SM00387">
    <property type="entry name" value="HATPase_c"/>
    <property type="match status" value="1"/>
</dbReference>
<protein>
    <recommendedName>
        <fullName evidence="3">histidine kinase</fullName>
        <ecNumber evidence="3">2.7.13.3</ecNumber>
    </recommendedName>
</protein>
<dbReference type="EC" id="2.7.13.3" evidence="3"/>
<keyword evidence="8" id="KW-0418">Kinase</keyword>
<evidence type="ECO:0000256" key="9">
    <source>
        <dbReference type="ARBA" id="ARBA00022840"/>
    </source>
</evidence>
<dbReference type="InterPro" id="IPR036890">
    <property type="entry name" value="HATPase_C_sf"/>
</dbReference>
<dbReference type="Gene3D" id="1.10.287.130">
    <property type="match status" value="1"/>
</dbReference>
<sequence length="476" mass="54957">MSLRLRIFISMILLVFTATLLVLGSTYYQYRTESDQYNTYRQDRKETQLTKQINYIVGKFDLTNNYEKWENYKVDFEEITKIHNVEYSIFTIEGKPLFYSYLPLEIISNNYSLDEDFCKMLVSLEGGKITKENSTDVGKFQSSYTVLKDEFGKNYAILFFPYFQDVSFAESELNVFLTTLYQIYFIMLVVAIVLAYFISRYVTRSIETIRLKIGQTGLLKKNEKILLKNATKEIDSLVNSYNKMIDDLEDSAEKLAKNEREQAWQEMARQVAHEIKNPLTPMRLTVQSFQITNSLESKEEQDKLNDFCDTLIEQIDTMSTVATSFSDFATLPKTQLEKSDIVDTTKKVVEIFEQNNISFTTSKESIVIKLDKEQWIRVMTNLIKNSIQAIPSDREPNINIEITDSKNSVKVLVSDNGLGVLEENKEKIFEPKFTTKTDGMGLGLGIVKNIINSHRGKISYKSKSKKGTKFTISLPK</sequence>
<dbReference type="PANTHER" id="PTHR44936">
    <property type="entry name" value="SENSOR PROTEIN CREC"/>
    <property type="match status" value="1"/>
</dbReference>
<name>A0A381PBA5_9ZZZZ</name>
<feature type="transmembrane region" description="Helical" evidence="11">
    <location>
        <begin position="181"/>
        <end position="202"/>
    </location>
</feature>
<keyword evidence="11" id="KW-0812">Transmembrane</keyword>
<keyword evidence="9" id="KW-0067">ATP-binding</keyword>
<keyword evidence="11" id="KW-1133">Transmembrane helix</keyword>
<accession>A0A381PBA5</accession>
<evidence type="ECO:0000256" key="1">
    <source>
        <dbReference type="ARBA" id="ARBA00000085"/>
    </source>
</evidence>
<dbReference type="InterPro" id="IPR004358">
    <property type="entry name" value="Sig_transdc_His_kin-like_C"/>
</dbReference>
<dbReference type="PANTHER" id="PTHR44936:SF10">
    <property type="entry name" value="SENSOR PROTEIN RSTB"/>
    <property type="match status" value="1"/>
</dbReference>
<evidence type="ECO:0000259" key="12">
    <source>
        <dbReference type="PROSITE" id="PS50109"/>
    </source>
</evidence>
<dbReference type="InterPro" id="IPR050980">
    <property type="entry name" value="2C_sensor_his_kinase"/>
</dbReference>
<evidence type="ECO:0000313" key="13">
    <source>
        <dbReference type="EMBL" id="SUZ63479.1"/>
    </source>
</evidence>
<comment type="catalytic activity">
    <reaction evidence="1">
        <text>ATP + protein L-histidine = ADP + protein N-phospho-L-histidine.</text>
        <dbReference type="EC" id="2.7.13.3"/>
    </reaction>
</comment>
<feature type="coiled-coil region" evidence="10">
    <location>
        <begin position="220"/>
        <end position="261"/>
    </location>
</feature>
<dbReference type="Gene3D" id="6.10.340.10">
    <property type="match status" value="1"/>
</dbReference>